<dbReference type="InterPro" id="IPR056842">
    <property type="entry name" value="THADA-like_TPR_C"/>
</dbReference>
<sequence length="2115" mass="233458">MFQDASSQKQSEACLLFFKNTDARIPVDVRNKLITFLEKLIECARSSVKRSRERNLEEALLKLKRLTRQDLSSLENEHLGLLVQLVLAFQLESLDNSTAFRKLDQMMVKLSEANQLLVFEAIQTYLSSTVDFTQILSVNDFHTVCMFLEDSSVGREVWRKSCLPLLSKLAETFPAILELEASRNGEHCYLAVKVCLQMFQLLPEEMAPLIWKENPWNPVAERILKHLLNIVLGESSNRDTRLLAGTAIAMAMNTAPQGQDGGAAVLSLLQLASTDSQMLRVGSLTVGCRARSRDGVDRLAVTRGLLTCCRKDILLSPLENKGTCLLLDGVFPVISGLCEENLDCHYYIFQVFAMWLRSLKESLQDVWVVRGAPLLSENSCLQQKLSTVIWNNAESPVEGISEFVHSSFRQLLEIYELECEHFTEEGKPLYTSLLHRITSLPWEAKAKYFPLCALLPYVGTNRVLEYFADLPRQLLKCLSTNHLSPCASEVYKSLIRHQRQELCVANNHPSPSEKDLAEHWAERWYPTLLEALTSDLTLLQNNASSYLLPWTLRVFPAAFEILQGRISLTRSGHLRAWASLLSVQRTVTGSSPLSRDLLSTLRLALGSLDDSVRLAALSLLCCGPKTSQPPTELELSEMRDFIPLNLNSDSSPFRQHFQAGVKRLLVRIRDSGLACLRGRQGKEEREARDGGDEGQQDLVLARGVDFVDWLTQLCFCYLAPGFNYQRKKTVLLLLSAVLETCTDSWSPDKKKGQPPVDMSSLLRWTRQRGQWDFFCRTNLLVLLRCLEDGTNEIRELTAELLLRFFPPLLPRDLSPPLFERAQKLMRSPRVQDAQAGALAMKIVLLKSDELSSVLKTGCKGKNERAPTLEVKVLSMVLYLLQELEQQHLTAKRDMLHAARTNPIHGVLIALQRCLLEPPDAFASVRKAEVSPGGPDLIPRLLETVEKISLFLLGVLYGDPAGTAEEQDAPPSFCDMGKAIRLVIARGGEEEEGCVLLSEEHSLVLTCCWVSLKEIGIFLGRFVEKGFSTAPTAASGSFFTMEDLKRIAKVFKDILLKCRHWGAVEGCCVGFTRFCAVLLNHPDPVCQEIPAQMLEQGLSVLQSPRSSSVTRRAAGLPMLIVSIVAAENASKARPLLALSMTSLLETASAPLPQDWDQTLDLPQVCAVHALQALVRSSGLGVAVLQFAPAMTILSLNTLSSPCWAMRNAAIQLFSALCSRMLGQRSRGEDGCPQHGMSPPAFFTRYPALQPFLLGELVRAAGPQGARGEARLHLHPSLHSVLTLLAKLQPGAHNETRSLAPFLPPLLQLASSPIYAVRVTASKALAAMTPPSEYMSTLLQLAGQLPQPHAPRCHNGLHGQLLQIGALLARALRADGAQTDAMRGLAQQLESGLWLVTSAQECPLIRSAYLSVTAQLAGSFTQSFVERLQSSLVTELQSPRNRLQVGSAVFCQNAVNVLCDEAVRARDHQRAAQAWKLLSVEDPDVGLSLVSWARDGQSWKDTDIQPVLAEALRETLQATLMKGSAEYKKTFLEAFVAVMSSCAESPSPEALPRRQTASLASAALLLALLESQDGGPELRSQALCAASLLLSQSCEDSLTERWCRLLETHRTPETPETLRLACARALQLAGMPLVSRTLRGVAPNPALSVRLINTAIHLLQDENQQIRTEAAKFASVLHSFWKGGREGQGPCFQMQVNQGLLGLLELLLEEFWDSPGTLGALLSHLPDGDLKEALRGVQDADAECTSLYEQDDANVFEEPSVMSELLLPYLIQLADKTDKPSHLKNHLTVWATENTAGILNNIHFCKQLFGRGDEAVALGHLGWQCGPCFHGHLAGLFARAGFLLHLLEASEDHQPLAPELHCPPQALWADLQETRRLLSQHECIRSNGTEYRGEKQTTASGYQCLNWTLVTRDYNITAHPDTETGVGNHSYCRNPDGSALPWCYVMSNSSEVQRQFCAFEICKVQATPAAVTEGFRASSSSEQRIFESAESLSSQSEGAAVQPVIGISQRSGPKQKKDLGTLGYVMGILMMAVIIILGVGITLGYLYKRGRDLKKQHDQRVYEREMQRITLPLSAFSNPTCEIVDENTIVISTHQTPVEDVVEGSDPLMGQAGTPGA</sequence>
<keyword evidence="8" id="KW-1133">Transmembrane helix</keyword>
<dbReference type="GO" id="GO:0005829">
    <property type="term" value="C:cytosol"/>
    <property type="evidence" value="ECO:0007669"/>
    <property type="project" value="TreeGrafter"/>
</dbReference>
<evidence type="ECO:0000256" key="2">
    <source>
        <dbReference type="ARBA" id="ARBA00022572"/>
    </source>
</evidence>
<dbReference type="CDD" id="cd00108">
    <property type="entry name" value="KR"/>
    <property type="match status" value="1"/>
</dbReference>
<dbReference type="InterPro" id="IPR056843">
    <property type="entry name" value="THADA-like_TPR"/>
</dbReference>
<evidence type="ECO:0000256" key="6">
    <source>
        <dbReference type="ARBA" id="ARBA00035625"/>
    </source>
</evidence>
<evidence type="ECO:0000259" key="9">
    <source>
        <dbReference type="PROSITE" id="PS50070"/>
    </source>
</evidence>
<keyword evidence="11" id="KW-1185">Reference proteome</keyword>
<feature type="non-terminal residue" evidence="10">
    <location>
        <position position="1"/>
    </location>
</feature>
<keyword evidence="8" id="KW-0472">Membrane</keyword>
<dbReference type="PANTHER" id="PTHR14387">
    <property type="entry name" value="THADA/DEATH RECEPTOR INTERACTING PROTEIN"/>
    <property type="match status" value="1"/>
</dbReference>
<protein>
    <submittedName>
        <fullName evidence="10">P3IP1 protein</fullName>
    </submittedName>
</protein>
<dbReference type="GO" id="GO:0030488">
    <property type="term" value="P:tRNA methylation"/>
    <property type="evidence" value="ECO:0007669"/>
    <property type="project" value="TreeGrafter"/>
</dbReference>
<keyword evidence="5 7" id="KW-1015">Disulfide bond</keyword>
<dbReference type="Proteomes" id="UP000736164">
    <property type="component" value="Unassembled WGS sequence"/>
</dbReference>
<dbReference type="Pfam" id="PF00051">
    <property type="entry name" value="Kringle"/>
    <property type="match status" value="1"/>
</dbReference>
<dbReference type="PROSITE" id="PS50070">
    <property type="entry name" value="KRINGLE_2"/>
    <property type="match status" value="1"/>
</dbReference>
<comment type="caution">
    <text evidence="7">Lacks conserved residue(s) required for the propagation of feature annotation.</text>
</comment>
<name>A0A8J7TAF8_ATRSP</name>
<evidence type="ECO:0000313" key="11">
    <source>
        <dbReference type="Proteomes" id="UP000736164"/>
    </source>
</evidence>
<evidence type="ECO:0000313" key="10">
    <source>
        <dbReference type="EMBL" id="MBN3316688.1"/>
    </source>
</evidence>
<dbReference type="PROSITE" id="PS00021">
    <property type="entry name" value="KRINGLE_1"/>
    <property type="match status" value="1"/>
</dbReference>
<dbReference type="InterPro" id="IPR016024">
    <property type="entry name" value="ARM-type_fold"/>
</dbReference>
<evidence type="ECO:0000256" key="8">
    <source>
        <dbReference type="SAM" id="Phobius"/>
    </source>
</evidence>
<dbReference type="Pfam" id="PF10350">
    <property type="entry name" value="DUF2428"/>
    <property type="match status" value="1"/>
</dbReference>
<dbReference type="InterPro" id="IPR018056">
    <property type="entry name" value="Kringle_CS"/>
</dbReference>
<keyword evidence="4" id="KW-0732">Signal</keyword>
<dbReference type="InterPro" id="IPR038178">
    <property type="entry name" value="Kringle_sf"/>
</dbReference>
<dbReference type="Gene3D" id="1.25.10.10">
    <property type="entry name" value="Leucine-rich Repeat Variant"/>
    <property type="match status" value="1"/>
</dbReference>
<dbReference type="InterPro" id="IPR000001">
    <property type="entry name" value="Kringle"/>
</dbReference>
<dbReference type="InterPro" id="IPR011989">
    <property type="entry name" value="ARM-like"/>
</dbReference>
<dbReference type="InterPro" id="IPR013806">
    <property type="entry name" value="Kringle-like"/>
</dbReference>
<evidence type="ECO:0000256" key="3">
    <source>
        <dbReference type="ARBA" id="ARBA00022694"/>
    </source>
</evidence>
<feature type="disulfide bond" evidence="7">
    <location>
        <begin position="1902"/>
        <end position="1941"/>
    </location>
</feature>
<evidence type="ECO:0000256" key="1">
    <source>
        <dbReference type="ARBA" id="ARBA00010409"/>
    </source>
</evidence>
<dbReference type="Pfam" id="PF25151">
    <property type="entry name" value="TPR_Trm732_C"/>
    <property type="match status" value="1"/>
</dbReference>
<dbReference type="PANTHER" id="PTHR14387:SF0">
    <property type="entry name" value="DUF2428 DOMAIN-CONTAINING PROTEIN"/>
    <property type="match status" value="1"/>
</dbReference>
<dbReference type="FunFam" id="2.40.20.10:FF:000001">
    <property type="entry name" value="Urokinase-type plasminogen activator"/>
    <property type="match status" value="1"/>
</dbReference>
<dbReference type="SUPFAM" id="SSF57440">
    <property type="entry name" value="Kringle-like"/>
    <property type="match status" value="1"/>
</dbReference>
<feature type="domain" description="Kringle" evidence="9">
    <location>
        <begin position="1880"/>
        <end position="1960"/>
    </location>
</feature>
<keyword evidence="3" id="KW-0819">tRNA processing</keyword>
<dbReference type="InterPro" id="IPR051954">
    <property type="entry name" value="tRNA_methyltransferase_THADA"/>
</dbReference>
<keyword evidence="2 7" id="KW-0420">Kringle</keyword>
<feature type="transmembrane region" description="Helical" evidence="8">
    <location>
        <begin position="2020"/>
        <end position="2045"/>
    </location>
</feature>
<dbReference type="SUPFAM" id="SSF48371">
    <property type="entry name" value="ARM repeat"/>
    <property type="match status" value="2"/>
</dbReference>
<comment type="similarity">
    <text evidence="1">Belongs to the THADA family.</text>
</comment>
<comment type="caution">
    <text evidence="10">The sequence shown here is derived from an EMBL/GenBank/DDBJ whole genome shotgun (WGS) entry which is preliminary data.</text>
</comment>
<dbReference type="InterPro" id="IPR019442">
    <property type="entry name" value="THADA/TRM732_DUF2428"/>
</dbReference>
<reference evidence="10" key="1">
    <citation type="journal article" date="2021" name="Cell">
        <title>Tracing the genetic footprints of vertebrate landing in non-teleost ray-finned fishes.</title>
        <authorList>
            <person name="Bi X."/>
            <person name="Wang K."/>
            <person name="Yang L."/>
            <person name="Pan H."/>
            <person name="Jiang H."/>
            <person name="Wei Q."/>
            <person name="Fang M."/>
            <person name="Yu H."/>
            <person name="Zhu C."/>
            <person name="Cai Y."/>
            <person name="He Y."/>
            <person name="Gan X."/>
            <person name="Zeng H."/>
            <person name="Yu D."/>
            <person name="Zhu Y."/>
            <person name="Jiang H."/>
            <person name="Qiu Q."/>
            <person name="Yang H."/>
            <person name="Zhang Y.E."/>
            <person name="Wang W."/>
            <person name="Zhu M."/>
            <person name="He S."/>
            <person name="Zhang G."/>
        </authorList>
    </citation>
    <scope>NUCLEOTIDE SEQUENCE</scope>
    <source>
        <strain evidence="10">Allg_001</strain>
    </source>
</reference>
<evidence type="ECO:0000256" key="4">
    <source>
        <dbReference type="ARBA" id="ARBA00022729"/>
    </source>
</evidence>
<evidence type="ECO:0000256" key="5">
    <source>
        <dbReference type="ARBA" id="ARBA00023157"/>
    </source>
</evidence>
<dbReference type="SMART" id="SM00130">
    <property type="entry name" value="KR"/>
    <property type="match status" value="1"/>
</dbReference>
<dbReference type="Pfam" id="PF25150">
    <property type="entry name" value="TPR_Trm732"/>
    <property type="match status" value="1"/>
</dbReference>
<keyword evidence="8" id="KW-0812">Transmembrane</keyword>
<comment type="function">
    <text evidence="6">Together with methyltransferase FTSJ1, methylates the 2'-O-ribose of nucleotides at position 32 of the anticodon loop of substrate tRNAs.</text>
</comment>
<proteinExistence type="inferred from homology"/>
<dbReference type="EMBL" id="JAAWVO010030973">
    <property type="protein sequence ID" value="MBN3316688.1"/>
    <property type="molecule type" value="Genomic_DNA"/>
</dbReference>
<dbReference type="Gene3D" id="2.40.20.10">
    <property type="entry name" value="Plasminogen Kringle 4"/>
    <property type="match status" value="1"/>
</dbReference>
<feature type="non-terminal residue" evidence="10">
    <location>
        <position position="2115"/>
    </location>
</feature>
<accession>A0A8J7TAF8</accession>
<gene>
    <name evidence="10" type="primary">Pik3ip1</name>
    <name evidence="10" type="ORF">GTO95_0016207</name>
</gene>
<dbReference type="PRINTS" id="PR00018">
    <property type="entry name" value="KRINGLE"/>
</dbReference>
<evidence type="ECO:0000256" key="7">
    <source>
        <dbReference type="PROSITE-ProRule" id="PRU00121"/>
    </source>
</evidence>
<organism evidence="10 11">
    <name type="scientific">Atractosteus spatula</name>
    <name type="common">Alligator gar</name>
    <name type="synonym">Lepisosteus spatula</name>
    <dbReference type="NCBI Taxonomy" id="7917"/>
    <lineage>
        <taxon>Eukaryota</taxon>
        <taxon>Metazoa</taxon>
        <taxon>Chordata</taxon>
        <taxon>Craniata</taxon>
        <taxon>Vertebrata</taxon>
        <taxon>Euteleostomi</taxon>
        <taxon>Actinopterygii</taxon>
        <taxon>Neopterygii</taxon>
        <taxon>Holostei</taxon>
        <taxon>Semionotiformes</taxon>
        <taxon>Lepisosteidae</taxon>
        <taxon>Atractosteus</taxon>
    </lineage>
</organism>